<evidence type="ECO:0000259" key="2">
    <source>
        <dbReference type="Pfam" id="PF13529"/>
    </source>
</evidence>
<dbReference type="InterPro" id="IPR039564">
    <property type="entry name" value="Peptidase_C39-like"/>
</dbReference>
<name>D3B009_HETP5</name>
<dbReference type="GeneID" id="31357152"/>
<accession>D3B009</accession>
<dbReference type="Proteomes" id="UP000001396">
    <property type="component" value="Unassembled WGS sequence"/>
</dbReference>
<dbReference type="PANTHER" id="PTHR40524:SF1">
    <property type="entry name" value="PEPTIDASE C39-LIKE DOMAIN-CONTAINING PROTEIN"/>
    <property type="match status" value="1"/>
</dbReference>
<dbReference type="OMA" id="CDATWGK"/>
<feature type="signal peptide" evidence="1">
    <location>
        <begin position="1"/>
        <end position="19"/>
    </location>
</feature>
<dbReference type="RefSeq" id="XP_020436746.1">
    <property type="nucleotide sequence ID" value="XM_020572629.1"/>
</dbReference>
<reference evidence="3 4" key="1">
    <citation type="journal article" date="2011" name="Genome Res.">
        <title>Phylogeny-wide analysis of social amoeba genomes highlights ancient origins for complex intercellular communication.</title>
        <authorList>
            <person name="Heidel A.J."/>
            <person name="Lawal H.M."/>
            <person name="Felder M."/>
            <person name="Schilde C."/>
            <person name="Helps N.R."/>
            <person name="Tunggal B."/>
            <person name="Rivero F."/>
            <person name="John U."/>
            <person name="Schleicher M."/>
            <person name="Eichinger L."/>
            <person name="Platzer M."/>
            <person name="Noegel A.A."/>
            <person name="Schaap P."/>
            <person name="Gloeckner G."/>
        </authorList>
    </citation>
    <scope>NUCLEOTIDE SEQUENCE [LARGE SCALE GENOMIC DNA]</scope>
    <source>
        <strain evidence="4">ATCC 26659 / Pp 5 / PN500</strain>
    </source>
</reference>
<keyword evidence="4" id="KW-1185">Reference proteome</keyword>
<dbReference type="Gene3D" id="3.90.70.10">
    <property type="entry name" value="Cysteine proteinases"/>
    <property type="match status" value="1"/>
</dbReference>
<evidence type="ECO:0000313" key="4">
    <source>
        <dbReference type="Proteomes" id="UP000001396"/>
    </source>
</evidence>
<evidence type="ECO:0000256" key="1">
    <source>
        <dbReference type="SAM" id="SignalP"/>
    </source>
</evidence>
<organism evidence="3 4">
    <name type="scientific">Heterostelium pallidum (strain ATCC 26659 / Pp 5 / PN500)</name>
    <name type="common">Cellular slime mold</name>
    <name type="synonym">Polysphondylium pallidum</name>
    <dbReference type="NCBI Taxonomy" id="670386"/>
    <lineage>
        <taxon>Eukaryota</taxon>
        <taxon>Amoebozoa</taxon>
        <taxon>Evosea</taxon>
        <taxon>Eumycetozoa</taxon>
        <taxon>Dictyostelia</taxon>
        <taxon>Acytosteliales</taxon>
        <taxon>Acytosteliaceae</taxon>
        <taxon>Heterostelium</taxon>
    </lineage>
</organism>
<keyword evidence="1" id="KW-0732">Signal</keyword>
<protein>
    <recommendedName>
        <fullName evidence="2">Peptidase C39-like domain-containing protein</fullName>
    </recommendedName>
</protein>
<dbReference type="Pfam" id="PF13529">
    <property type="entry name" value="Peptidase_C39_2"/>
    <property type="match status" value="1"/>
</dbReference>
<gene>
    <name evidence="3" type="ORF">PPL_01623</name>
</gene>
<feature type="chain" id="PRO_5003041199" description="Peptidase C39-like domain-containing protein" evidence="1">
    <location>
        <begin position="20"/>
        <end position="182"/>
    </location>
</feature>
<dbReference type="InParanoid" id="D3B009"/>
<comment type="caution">
    <text evidence="3">The sequence shown here is derived from an EMBL/GenBank/DDBJ whole genome shotgun (WGS) entry which is preliminary data.</text>
</comment>
<dbReference type="PANTHER" id="PTHR40524">
    <property type="entry name" value="PEPTIDASE_C39_2 DOMAIN-CONTAINING PROTEIN"/>
    <property type="match status" value="1"/>
</dbReference>
<dbReference type="EMBL" id="ADBJ01000008">
    <property type="protein sequence ID" value="EFA84633.1"/>
    <property type="molecule type" value="Genomic_DNA"/>
</dbReference>
<proteinExistence type="predicted"/>
<dbReference type="AlphaFoldDB" id="D3B009"/>
<feature type="domain" description="Peptidase C39-like" evidence="2">
    <location>
        <begin position="27"/>
        <end position="160"/>
    </location>
</feature>
<sequence length="182" mass="19819">MSLIRALIFVCVAVNLVHSIPVIPYSYPLYKQCDPAWGNNTIITTTVCEVGCLMSSVSMSLAGKGIQVDGQLATPGTLNAWLKTNQGYTSNDELEEGVVAELPAVQWVGPSIPGTSLSMEDIAELLNQRVTVILNVLNGGHFVLCVGYDSDAQTLYVNDPGFQTIYYNYSDVVGYRIFKMNL</sequence>
<evidence type="ECO:0000313" key="3">
    <source>
        <dbReference type="EMBL" id="EFA84633.1"/>
    </source>
</evidence>